<dbReference type="Proteomes" id="UP000887572">
    <property type="component" value="Unplaced"/>
</dbReference>
<accession>A0A914GZ94</accession>
<dbReference type="Pfam" id="PF00651">
    <property type="entry name" value="BTB"/>
    <property type="match status" value="1"/>
</dbReference>
<dbReference type="SMART" id="SM00225">
    <property type="entry name" value="BTB"/>
    <property type="match status" value="1"/>
</dbReference>
<name>A0A914GZ94_GLORO</name>
<evidence type="ECO:0000313" key="2">
    <source>
        <dbReference type="Proteomes" id="UP000887572"/>
    </source>
</evidence>
<dbReference type="GO" id="GO:0022008">
    <property type="term" value="P:neurogenesis"/>
    <property type="evidence" value="ECO:0007669"/>
    <property type="project" value="TreeGrafter"/>
</dbReference>
<dbReference type="InterPro" id="IPR011333">
    <property type="entry name" value="SKP1/BTB/POZ_sf"/>
</dbReference>
<organism evidence="2 3">
    <name type="scientific">Globodera rostochiensis</name>
    <name type="common">Golden nematode worm</name>
    <name type="synonym">Heterodera rostochiensis</name>
    <dbReference type="NCBI Taxonomy" id="31243"/>
    <lineage>
        <taxon>Eukaryota</taxon>
        <taxon>Metazoa</taxon>
        <taxon>Ecdysozoa</taxon>
        <taxon>Nematoda</taxon>
        <taxon>Chromadorea</taxon>
        <taxon>Rhabditida</taxon>
        <taxon>Tylenchina</taxon>
        <taxon>Tylenchomorpha</taxon>
        <taxon>Tylenchoidea</taxon>
        <taxon>Heteroderidae</taxon>
        <taxon>Heteroderinae</taxon>
        <taxon>Globodera</taxon>
    </lineage>
</organism>
<dbReference type="WBParaSite" id="Gr19_v10_g12562.t1">
    <property type="protein sequence ID" value="Gr19_v10_g12562.t1"/>
    <property type="gene ID" value="Gr19_v10_g12562"/>
</dbReference>
<evidence type="ECO:0000313" key="3">
    <source>
        <dbReference type="WBParaSite" id="Gr19_v10_g12562.t1"/>
    </source>
</evidence>
<dbReference type="AlphaFoldDB" id="A0A914GZ94"/>
<proteinExistence type="predicted"/>
<dbReference type="InterPro" id="IPR000210">
    <property type="entry name" value="BTB/POZ_dom"/>
</dbReference>
<dbReference type="Gene3D" id="1.25.40.420">
    <property type="match status" value="1"/>
</dbReference>
<dbReference type="GO" id="GO:0005829">
    <property type="term" value="C:cytosol"/>
    <property type="evidence" value="ECO:0007669"/>
    <property type="project" value="TreeGrafter"/>
</dbReference>
<protein>
    <submittedName>
        <fullName evidence="3">BTB domain-containing protein</fullName>
    </submittedName>
</protein>
<dbReference type="SUPFAM" id="SSF54695">
    <property type="entry name" value="POZ domain"/>
    <property type="match status" value="1"/>
</dbReference>
<sequence>MKRLLGTGDGADVHFLLLPAHKAILTAASDVFAAMFRFDAENAKSAAAGTAKEIDPVVITDVEMDAFKAMLAFIYADDKRGLNGDNAIALLYAAKKYDVSGLIKACVNFPIGKLSNVFLALDQARVFGEKKADSLILSEAFLQMDEKLLCEILDRDQLMALRWADEKCRQNGEAPSTENRRAMLGPALSKIRFPLIPLEDFSEIIVPSGMLTLNQMMSLQFPTKRRSDQIKRRRASAKPYQPNPLNIVTISQTVSAQKCLSVYPVVQRRNNWPQLELCWFGNSANCFANRGKKDFTQTISRPIFWAFSCLMSFEVK</sequence>
<keyword evidence="2" id="KW-1185">Reference proteome</keyword>
<dbReference type="Gene3D" id="3.30.710.10">
    <property type="entry name" value="Potassium Channel Kv1.1, Chain A"/>
    <property type="match status" value="1"/>
</dbReference>
<dbReference type="PANTHER" id="PTHR45774">
    <property type="entry name" value="BTB/POZ DOMAIN-CONTAINING"/>
    <property type="match status" value="1"/>
</dbReference>
<dbReference type="PANTHER" id="PTHR45774:SF3">
    <property type="entry name" value="BTB (POZ) DOMAIN-CONTAINING 2B-RELATED"/>
    <property type="match status" value="1"/>
</dbReference>
<feature type="domain" description="BTB" evidence="1">
    <location>
        <begin position="18"/>
        <end position="78"/>
    </location>
</feature>
<reference evidence="3" key="1">
    <citation type="submission" date="2022-11" db="UniProtKB">
        <authorList>
            <consortium name="WormBaseParasite"/>
        </authorList>
    </citation>
    <scope>IDENTIFICATION</scope>
</reference>
<evidence type="ECO:0000259" key="1">
    <source>
        <dbReference type="PROSITE" id="PS50097"/>
    </source>
</evidence>
<dbReference type="PROSITE" id="PS50097">
    <property type="entry name" value="BTB"/>
    <property type="match status" value="1"/>
</dbReference>